<protein>
    <recommendedName>
        <fullName evidence="2">Ras-associating domain-containing protein</fullName>
    </recommendedName>
</protein>
<dbReference type="InterPro" id="IPR033593">
    <property type="entry name" value="N-RASSF"/>
</dbReference>
<dbReference type="CDD" id="cd16123">
    <property type="entry name" value="RA_RASSF7_like"/>
    <property type="match status" value="1"/>
</dbReference>
<feature type="coiled-coil region" evidence="1">
    <location>
        <begin position="275"/>
        <end position="302"/>
    </location>
</feature>
<keyword evidence="1" id="KW-0175">Coiled coil</keyword>
<organism evidence="3 4">
    <name type="scientific">Eptatretus burgeri</name>
    <name type="common">Inshore hagfish</name>
    <dbReference type="NCBI Taxonomy" id="7764"/>
    <lineage>
        <taxon>Eukaryota</taxon>
        <taxon>Metazoa</taxon>
        <taxon>Chordata</taxon>
        <taxon>Craniata</taxon>
        <taxon>Vertebrata</taxon>
        <taxon>Cyclostomata</taxon>
        <taxon>Myxini</taxon>
        <taxon>Myxiniformes</taxon>
        <taxon>Myxinidae</taxon>
        <taxon>Eptatretinae</taxon>
        <taxon>Eptatretus</taxon>
    </lineage>
</organism>
<dbReference type="PROSITE" id="PS50200">
    <property type="entry name" value="RA"/>
    <property type="match status" value="1"/>
</dbReference>
<dbReference type="GeneTree" id="ENSGT00950000182839"/>
<dbReference type="InterPro" id="IPR029071">
    <property type="entry name" value="Ubiquitin-like_domsf"/>
</dbReference>
<evidence type="ECO:0000256" key="1">
    <source>
        <dbReference type="SAM" id="Coils"/>
    </source>
</evidence>
<dbReference type="SUPFAM" id="SSF54236">
    <property type="entry name" value="Ubiquitin-like"/>
    <property type="match status" value="1"/>
</dbReference>
<keyword evidence="4" id="KW-1185">Reference proteome</keyword>
<dbReference type="Ensembl" id="ENSEBUT00000003358.1">
    <property type="protein sequence ID" value="ENSEBUP00000002995.1"/>
    <property type="gene ID" value="ENSEBUG00000002197.1"/>
</dbReference>
<evidence type="ECO:0000313" key="4">
    <source>
        <dbReference type="Proteomes" id="UP000694388"/>
    </source>
</evidence>
<dbReference type="PANTHER" id="PTHR15286">
    <property type="entry name" value="RAS-ASSOCIATING DOMAIN CONTAINING PROTEIN"/>
    <property type="match status" value="1"/>
</dbReference>
<dbReference type="OMA" id="HRWMQRR"/>
<proteinExistence type="predicted"/>
<dbReference type="Gene3D" id="3.10.20.90">
    <property type="entry name" value="Phosphatidylinositol 3-kinase Catalytic Subunit, Chain A, domain 1"/>
    <property type="match status" value="1"/>
</dbReference>
<evidence type="ECO:0000313" key="3">
    <source>
        <dbReference type="Ensembl" id="ENSEBUP00000002995.1"/>
    </source>
</evidence>
<evidence type="ECO:0000259" key="2">
    <source>
        <dbReference type="PROSITE" id="PS50200"/>
    </source>
</evidence>
<name>A0A8C4NE80_EPTBU</name>
<dbReference type="AlphaFoldDB" id="A0A8C4NE80"/>
<dbReference type="InterPro" id="IPR000159">
    <property type="entry name" value="RA_dom"/>
</dbReference>
<accession>A0A8C4NE80</accession>
<dbReference type="InterPro" id="IPR048945">
    <property type="entry name" value="RASSF8/10_RA"/>
</dbReference>
<feature type="domain" description="Ras-associating" evidence="2">
    <location>
        <begin position="79"/>
        <end position="123"/>
    </location>
</feature>
<reference evidence="3" key="2">
    <citation type="submission" date="2025-09" db="UniProtKB">
        <authorList>
            <consortium name="Ensembl"/>
        </authorList>
    </citation>
    <scope>IDENTIFICATION</scope>
</reference>
<dbReference type="GO" id="GO:0007165">
    <property type="term" value="P:signal transduction"/>
    <property type="evidence" value="ECO:0007669"/>
    <property type="project" value="InterPro"/>
</dbReference>
<dbReference type="PANTHER" id="PTHR15286:SF1">
    <property type="entry name" value="FI07216P"/>
    <property type="match status" value="1"/>
</dbReference>
<dbReference type="Proteomes" id="UP000694388">
    <property type="component" value="Unplaced"/>
</dbReference>
<sequence>MYLHTNDSCHLVWFVRNRVREENRRDDPSVSPRCVPVWLRGERRLVSGLSARTTSTDVVRALLRNEGELVPNEVPALCEEFALLEQWRGCERLLPERTRILRLWWAWGGEQSDVRFVLVRKSNTARTSEAKVLQSILFTSLFTNTVDIILGLSPEKQRRVVHKAFRKLATLGKSGGPSAVRRLESLVHLVLSQDHDIRQQLERISELDSAIEQREAEMHACRIQTEGENYLQAAYLSPIDETQGAAAMMTSRGQTEEDDVSMSELEACCQAFGDLIRVEEDVMLQESRAQELQKEIEQVGCEMHSDAEMRLTMELEASTYVSQRLEGELHLTGEALAQSELTLCERHRDFAFLIEKLRSLEVEEEDAANKTFCAFHAIVRPFTLESPVERNCLMVPQCTVVKPLGAGCGVEALDDDSDTGLSSMHSDVLDSFGGDVLV</sequence>
<dbReference type="Pfam" id="PF21712">
    <property type="entry name" value="RASSF8-10_RA"/>
    <property type="match status" value="1"/>
</dbReference>
<reference evidence="3" key="1">
    <citation type="submission" date="2025-08" db="UniProtKB">
        <authorList>
            <consortium name="Ensembl"/>
        </authorList>
    </citation>
    <scope>IDENTIFICATION</scope>
</reference>